<reference evidence="8 9" key="1">
    <citation type="submission" date="2024-05" db="EMBL/GenBank/DDBJ databases">
        <title>Genome Sequence and Characterization of the New Strain Purple Sulfur Bacterium of Genus Thioalkalicoccus.</title>
        <authorList>
            <person name="Bryantseva I.A."/>
            <person name="Kyndt J.A."/>
            <person name="Imhoff J.F."/>
        </authorList>
    </citation>
    <scope>NUCLEOTIDE SEQUENCE [LARGE SCALE GENOMIC DNA]</scope>
    <source>
        <strain evidence="8 9">Um2</strain>
    </source>
</reference>
<protein>
    <recommendedName>
        <fullName evidence="6">LPS-assembly lipoprotein LptE</fullName>
    </recommendedName>
</protein>
<keyword evidence="7" id="KW-1133">Transmembrane helix</keyword>
<name>A0ABV4BAZ4_9GAMM</name>
<comment type="function">
    <text evidence="6">Together with LptD, is involved in the assembly of lipopolysaccharide (LPS) at the surface of the outer membrane. Required for the proper assembly of LptD. Binds LPS and may serve as the LPS recognition site at the outer membrane.</text>
</comment>
<dbReference type="InterPro" id="IPR007485">
    <property type="entry name" value="LPS_assembly_LptE"/>
</dbReference>
<evidence type="ECO:0000313" key="8">
    <source>
        <dbReference type="EMBL" id="MEY6431636.1"/>
    </source>
</evidence>
<organism evidence="8 9">
    <name type="scientific">Thioalkalicoccus limnaeus</name>
    <dbReference type="NCBI Taxonomy" id="120681"/>
    <lineage>
        <taxon>Bacteria</taxon>
        <taxon>Pseudomonadati</taxon>
        <taxon>Pseudomonadota</taxon>
        <taxon>Gammaproteobacteria</taxon>
        <taxon>Chromatiales</taxon>
        <taxon>Chromatiaceae</taxon>
        <taxon>Thioalkalicoccus</taxon>
    </lineage>
</organism>
<evidence type="ECO:0000256" key="5">
    <source>
        <dbReference type="ARBA" id="ARBA00023288"/>
    </source>
</evidence>
<dbReference type="Pfam" id="PF04390">
    <property type="entry name" value="LptE"/>
    <property type="match status" value="1"/>
</dbReference>
<evidence type="ECO:0000256" key="1">
    <source>
        <dbReference type="ARBA" id="ARBA00022729"/>
    </source>
</evidence>
<evidence type="ECO:0000256" key="3">
    <source>
        <dbReference type="ARBA" id="ARBA00023139"/>
    </source>
</evidence>
<evidence type="ECO:0000256" key="4">
    <source>
        <dbReference type="ARBA" id="ARBA00023237"/>
    </source>
</evidence>
<dbReference type="HAMAP" id="MF_01186">
    <property type="entry name" value="LPS_assembly_LptE"/>
    <property type="match status" value="1"/>
</dbReference>
<keyword evidence="5 6" id="KW-0449">Lipoprotein</keyword>
<comment type="caution">
    <text evidence="8">The sequence shown here is derived from an EMBL/GenBank/DDBJ whole genome shotgun (WGS) entry which is preliminary data.</text>
</comment>
<comment type="similarity">
    <text evidence="6">Belongs to the LptE lipoprotein family.</text>
</comment>
<accession>A0ABV4BAZ4</accession>
<evidence type="ECO:0000313" key="9">
    <source>
        <dbReference type="Proteomes" id="UP001564408"/>
    </source>
</evidence>
<keyword evidence="4 6" id="KW-0998">Cell outer membrane</keyword>
<dbReference type="Gene3D" id="3.30.160.150">
    <property type="entry name" value="Lipoprotein like domain"/>
    <property type="match status" value="1"/>
</dbReference>
<keyword evidence="9" id="KW-1185">Reference proteome</keyword>
<evidence type="ECO:0000256" key="7">
    <source>
        <dbReference type="SAM" id="Phobius"/>
    </source>
</evidence>
<keyword evidence="7" id="KW-0812">Transmembrane</keyword>
<dbReference type="Proteomes" id="UP001564408">
    <property type="component" value="Unassembled WGS sequence"/>
</dbReference>
<dbReference type="EMBL" id="JBDKXB010000004">
    <property type="protein sequence ID" value="MEY6431636.1"/>
    <property type="molecule type" value="Genomic_DNA"/>
</dbReference>
<sequence>MPAPRPDQDAKPCRLPRWRLMLVIATALVVGACGFQLRGTDMLPPELNPLLIEGGGATALGRALIARIPGSQIRLTEDPAEAQVRIRVLDEGRGSRVVAVDRQGKVLAYELRFRATFEALGADGQVLVPPQSIDLVRTFDDPDIEVLGKQEEAEMIFADLHDDAADRVLLRLRAALR</sequence>
<keyword evidence="1 6" id="KW-0732">Signal</keyword>
<gene>
    <name evidence="6 8" type="primary">lptE</name>
    <name evidence="8" type="ORF">ABC977_04350</name>
</gene>
<dbReference type="PANTHER" id="PTHR38098:SF1">
    <property type="entry name" value="LPS-ASSEMBLY LIPOPROTEIN LPTE"/>
    <property type="match status" value="1"/>
</dbReference>
<feature type="transmembrane region" description="Helical" evidence="7">
    <location>
        <begin position="20"/>
        <end position="37"/>
    </location>
</feature>
<evidence type="ECO:0000256" key="2">
    <source>
        <dbReference type="ARBA" id="ARBA00023136"/>
    </source>
</evidence>
<comment type="subunit">
    <text evidence="6">Component of the lipopolysaccharide transport and assembly complex. Interacts with LptD.</text>
</comment>
<keyword evidence="2 6" id="KW-0472">Membrane</keyword>
<dbReference type="PANTHER" id="PTHR38098">
    <property type="entry name" value="LPS-ASSEMBLY LIPOPROTEIN LPTE"/>
    <property type="match status" value="1"/>
</dbReference>
<dbReference type="PROSITE" id="PS51257">
    <property type="entry name" value="PROKAR_LIPOPROTEIN"/>
    <property type="match status" value="1"/>
</dbReference>
<dbReference type="RefSeq" id="WP_369666022.1">
    <property type="nucleotide sequence ID" value="NZ_JBDKXB010000004.1"/>
</dbReference>
<comment type="subcellular location">
    <subcellularLocation>
        <location evidence="6">Cell outer membrane</location>
        <topology evidence="6">Lipid-anchor</topology>
    </subcellularLocation>
</comment>
<proteinExistence type="inferred from homology"/>
<keyword evidence="3 6" id="KW-0564">Palmitate</keyword>
<evidence type="ECO:0000256" key="6">
    <source>
        <dbReference type="HAMAP-Rule" id="MF_01186"/>
    </source>
</evidence>